<dbReference type="RefSeq" id="XP_062681127.1">
    <property type="nucleotide sequence ID" value="XM_062822396.1"/>
</dbReference>
<dbReference type="AlphaFoldDB" id="A0AAE0JF48"/>
<sequence length="231" mass="25830">MSSHSCLQTSASSLRCCSGYCRTTQHGVAGILDGTAHGFPDLPRSWLFFVTLQLHGKSTRHQPATARQAAETSLIPRILSLQLLPFTSSHRFPSTLNTRPFSEPPKRSQGQEGRECLDTVTRFGDLAQRRVISQLPYLKHQVHGMTADHSSRNIPNTNMQHYRLLEALQNPKPKFSIQAACMSFSFVDHIPCLHVLPVAPTNPSPLWAIPIRQPDTQPRGFDMCIWTTLHG</sequence>
<gene>
    <name evidence="2" type="ORF">B0H65DRAFT_245975</name>
</gene>
<name>A0AAE0JF48_9PEZI</name>
<evidence type="ECO:0000313" key="3">
    <source>
        <dbReference type="Proteomes" id="UP001278500"/>
    </source>
</evidence>
<dbReference type="Proteomes" id="UP001278500">
    <property type="component" value="Unassembled WGS sequence"/>
</dbReference>
<reference evidence="2" key="2">
    <citation type="submission" date="2023-06" db="EMBL/GenBank/DDBJ databases">
        <authorList>
            <consortium name="Lawrence Berkeley National Laboratory"/>
            <person name="Haridas S."/>
            <person name="Hensen N."/>
            <person name="Bonometti L."/>
            <person name="Westerberg I."/>
            <person name="Brannstrom I.O."/>
            <person name="Guillou S."/>
            <person name="Cros-Aarteil S."/>
            <person name="Calhoun S."/>
            <person name="Kuo A."/>
            <person name="Mondo S."/>
            <person name="Pangilinan J."/>
            <person name="Riley R."/>
            <person name="Labutti K."/>
            <person name="Andreopoulos B."/>
            <person name="Lipzen A."/>
            <person name="Chen C."/>
            <person name="Yanf M."/>
            <person name="Daum C."/>
            <person name="Ng V."/>
            <person name="Clum A."/>
            <person name="Steindorff A."/>
            <person name="Ohm R."/>
            <person name="Martin F."/>
            <person name="Silar P."/>
            <person name="Natvig D."/>
            <person name="Lalanne C."/>
            <person name="Gautier V."/>
            <person name="Ament-Velasquez S.L."/>
            <person name="Kruys A."/>
            <person name="Hutchinson M.I."/>
            <person name="Powell A.J."/>
            <person name="Barry K."/>
            <person name="Miller A.N."/>
            <person name="Grigoriev I.V."/>
            <person name="Debuchy R."/>
            <person name="Gladieux P."/>
            <person name="Thoren M.H."/>
            <person name="Johannesson H."/>
        </authorList>
    </citation>
    <scope>NUCLEOTIDE SEQUENCE</scope>
    <source>
        <strain evidence="2">CBS 560.94</strain>
    </source>
</reference>
<keyword evidence="3" id="KW-1185">Reference proteome</keyword>
<feature type="region of interest" description="Disordered" evidence="1">
    <location>
        <begin position="94"/>
        <end position="115"/>
    </location>
</feature>
<evidence type="ECO:0000313" key="2">
    <source>
        <dbReference type="EMBL" id="KAK3343334.1"/>
    </source>
</evidence>
<reference evidence="2" key="1">
    <citation type="journal article" date="2023" name="Mol. Phylogenet. Evol.">
        <title>Genome-scale phylogeny and comparative genomics of the fungal order Sordariales.</title>
        <authorList>
            <person name="Hensen N."/>
            <person name="Bonometti L."/>
            <person name="Westerberg I."/>
            <person name="Brannstrom I.O."/>
            <person name="Guillou S."/>
            <person name="Cros-Aarteil S."/>
            <person name="Calhoun S."/>
            <person name="Haridas S."/>
            <person name="Kuo A."/>
            <person name="Mondo S."/>
            <person name="Pangilinan J."/>
            <person name="Riley R."/>
            <person name="LaButti K."/>
            <person name="Andreopoulos B."/>
            <person name="Lipzen A."/>
            <person name="Chen C."/>
            <person name="Yan M."/>
            <person name="Daum C."/>
            <person name="Ng V."/>
            <person name="Clum A."/>
            <person name="Steindorff A."/>
            <person name="Ohm R.A."/>
            <person name="Martin F."/>
            <person name="Silar P."/>
            <person name="Natvig D.O."/>
            <person name="Lalanne C."/>
            <person name="Gautier V."/>
            <person name="Ament-Velasquez S.L."/>
            <person name="Kruys A."/>
            <person name="Hutchinson M.I."/>
            <person name="Powell A.J."/>
            <person name="Barry K."/>
            <person name="Miller A.N."/>
            <person name="Grigoriev I.V."/>
            <person name="Debuchy R."/>
            <person name="Gladieux P."/>
            <person name="Hiltunen Thoren M."/>
            <person name="Johannesson H."/>
        </authorList>
    </citation>
    <scope>NUCLEOTIDE SEQUENCE</scope>
    <source>
        <strain evidence="2">CBS 560.94</strain>
    </source>
</reference>
<accession>A0AAE0JF48</accession>
<evidence type="ECO:0000256" key="1">
    <source>
        <dbReference type="SAM" id="MobiDB-lite"/>
    </source>
</evidence>
<dbReference type="GeneID" id="87859550"/>
<comment type="caution">
    <text evidence="2">The sequence shown here is derived from an EMBL/GenBank/DDBJ whole genome shotgun (WGS) entry which is preliminary data.</text>
</comment>
<organism evidence="2 3">
    <name type="scientific">Neurospora tetraspora</name>
    <dbReference type="NCBI Taxonomy" id="94610"/>
    <lineage>
        <taxon>Eukaryota</taxon>
        <taxon>Fungi</taxon>
        <taxon>Dikarya</taxon>
        <taxon>Ascomycota</taxon>
        <taxon>Pezizomycotina</taxon>
        <taxon>Sordariomycetes</taxon>
        <taxon>Sordariomycetidae</taxon>
        <taxon>Sordariales</taxon>
        <taxon>Sordariaceae</taxon>
        <taxon>Neurospora</taxon>
    </lineage>
</organism>
<proteinExistence type="predicted"/>
<protein>
    <submittedName>
        <fullName evidence="2">Uncharacterized protein</fullName>
    </submittedName>
</protein>
<dbReference type="EMBL" id="JAUEPP010000005">
    <property type="protein sequence ID" value="KAK3343334.1"/>
    <property type="molecule type" value="Genomic_DNA"/>
</dbReference>